<organism evidence="1">
    <name type="scientific">Oryza nivara</name>
    <name type="common">Indian wild rice</name>
    <name type="synonym">Oryza sativa f. spontanea</name>
    <dbReference type="NCBI Taxonomy" id="4536"/>
    <lineage>
        <taxon>Eukaryota</taxon>
        <taxon>Viridiplantae</taxon>
        <taxon>Streptophyta</taxon>
        <taxon>Embryophyta</taxon>
        <taxon>Tracheophyta</taxon>
        <taxon>Spermatophyta</taxon>
        <taxon>Magnoliopsida</taxon>
        <taxon>Liliopsida</taxon>
        <taxon>Poales</taxon>
        <taxon>Poaceae</taxon>
        <taxon>BOP clade</taxon>
        <taxon>Oryzoideae</taxon>
        <taxon>Oryzeae</taxon>
        <taxon>Oryzinae</taxon>
        <taxon>Oryza</taxon>
    </lineage>
</organism>
<keyword evidence="2" id="KW-1185">Reference proteome</keyword>
<dbReference type="Proteomes" id="UP000006591">
    <property type="component" value="Chromosome 11"/>
</dbReference>
<name>A0A0E0J085_ORYNI</name>
<sequence length="84" mass="8976">MPSHPSRVVAGRKPSLGSFETLTDSGGGFPSLLFLETSDRSRLAAAGLVLAFSPTCVLALSNQDYVGCFYHSLLFSISFQHPIT</sequence>
<evidence type="ECO:0000313" key="1">
    <source>
        <dbReference type="EnsemblPlants" id="ONIVA11G08370.1"/>
    </source>
</evidence>
<dbReference type="AlphaFoldDB" id="A0A0E0J085"/>
<reference evidence="1" key="1">
    <citation type="submission" date="2015-04" db="UniProtKB">
        <authorList>
            <consortium name="EnsemblPlants"/>
        </authorList>
    </citation>
    <scope>IDENTIFICATION</scope>
    <source>
        <strain evidence="1">SL10</strain>
    </source>
</reference>
<evidence type="ECO:0000313" key="2">
    <source>
        <dbReference type="Proteomes" id="UP000006591"/>
    </source>
</evidence>
<dbReference type="HOGENOM" id="CLU_2531311_0_0_1"/>
<accession>A0A0E0J085</accession>
<proteinExistence type="predicted"/>
<dbReference type="EnsemblPlants" id="ONIVA11G08370.1">
    <property type="protein sequence ID" value="ONIVA11G08370.1"/>
    <property type="gene ID" value="ONIVA11G08370"/>
</dbReference>
<protein>
    <submittedName>
        <fullName evidence="1">Uncharacterized protein</fullName>
    </submittedName>
</protein>
<dbReference type="Gramene" id="ONIVA11G08370.1">
    <property type="protein sequence ID" value="ONIVA11G08370.1"/>
    <property type="gene ID" value="ONIVA11G08370"/>
</dbReference>
<reference evidence="1" key="2">
    <citation type="submission" date="2018-04" db="EMBL/GenBank/DDBJ databases">
        <title>OnivRS2 (Oryza nivara Reference Sequence Version 2).</title>
        <authorList>
            <person name="Zhang J."/>
            <person name="Kudrna D."/>
            <person name="Lee S."/>
            <person name="Talag J."/>
            <person name="Rajasekar S."/>
            <person name="Welchert J."/>
            <person name="Hsing Y.-I."/>
            <person name="Wing R.A."/>
        </authorList>
    </citation>
    <scope>NUCLEOTIDE SEQUENCE [LARGE SCALE GENOMIC DNA]</scope>
    <source>
        <strain evidence="1">SL10</strain>
    </source>
</reference>